<comment type="similarity">
    <text evidence="8">Belongs to the two pore domain potassium channel (TC 1.A.1.8) family.</text>
</comment>
<evidence type="ECO:0000256" key="1">
    <source>
        <dbReference type="ARBA" id="ARBA00004141"/>
    </source>
</evidence>
<evidence type="ECO:0000256" key="6">
    <source>
        <dbReference type="ARBA" id="ARBA00023136"/>
    </source>
</evidence>
<accession>A0A1I7S9S8</accession>
<proteinExistence type="inferred from homology"/>
<dbReference type="PRINTS" id="PR01333">
    <property type="entry name" value="2POREKCHANEL"/>
</dbReference>
<evidence type="ECO:0000256" key="9">
    <source>
        <dbReference type="SAM" id="Phobius"/>
    </source>
</evidence>
<dbReference type="Pfam" id="PF07885">
    <property type="entry name" value="Ion_trans_2"/>
    <property type="match status" value="2"/>
</dbReference>
<dbReference type="eggNOG" id="KOG1418">
    <property type="taxonomic scope" value="Eukaryota"/>
</dbReference>
<evidence type="ECO:0000256" key="8">
    <source>
        <dbReference type="RuleBase" id="RU003857"/>
    </source>
</evidence>
<keyword evidence="2 8" id="KW-0813">Transport</keyword>
<dbReference type="GO" id="GO:0022841">
    <property type="term" value="F:potassium ion leak channel activity"/>
    <property type="evidence" value="ECO:0007669"/>
    <property type="project" value="TreeGrafter"/>
</dbReference>
<evidence type="ECO:0000259" key="10">
    <source>
        <dbReference type="Pfam" id="PF07885"/>
    </source>
</evidence>
<dbReference type="GO" id="GO:0005886">
    <property type="term" value="C:plasma membrane"/>
    <property type="evidence" value="ECO:0007669"/>
    <property type="project" value="TreeGrafter"/>
</dbReference>
<organism evidence="11 12">
    <name type="scientific">Bursaphelenchus xylophilus</name>
    <name type="common">Pinewood nematode worm</name>
    <name type="synonym">Aphelenchoides xylophilus</name>
    <dbReference type="NCBI Taxonomy" id="6326"/>
    <lineage>
        <taxon>Eukaryota</taxon>
        <taxon>Metazoa</taxon>
        <taxon>Ecdysozoa</taxon>
        <taxon>Nematoda</taxon>
        <taxon>Chromadorea</taxon>
        <taxon>Rhabditida</taxon>
        <taxon>Tylenchina</taxon>
        <taxon>Tylenchomorpha</taxon>
        <taxon>Aphelenchoidea</taxon>
        <taxon>Aphelenchoididae</taxon>
        <taxon>Bursaphelenchus</taxon>
    </lineage>
</organism>
<protein>
    <submittedName>
        <fullName evidence="12">Potassium channel subfamily K member 18</fullName>
    </submittedName>
</protein>
<sequence length="434" mass="48423">MRALHLKAQWVRSNAAAAAEATLTRLHLDEKRDPRGRRRGFAVPEVMTSSIVQRIRLILPHVLLLCTTILYSILGALCFQYTEQNHGQGHMSRYAQNARMAQNALLNLEIPSLAGLRLEDKNATDELIEDTIDKIIQTAMEAYSEGISAEEISHNSVERKRGSKWSFHSALYFSITVLTSVGYGNLVPISPIGRICCIVYGALGIPLTLITIADVAKFFTDVLAQTENRYRKRLMKSTEGRGDGQIKHAIEETVHENGEEDEEDLLCEPGPLSKAFVLFLLLAYMFVSAVTCSYFVETWNFVDSYYYCLITMTTIGFGDLDPALAYNPPEHYFGWIFFIFAGLILSTMTVDMCGSSAIQKMHAWGRGIDALAIFSALTKGGSGGQWSAFQPEALSDIPYIDQKVRQLSAYGMTYDNLIYRQSESEDSSGRSLPK</sequence>
<evidence type="ECO:0000313" key="11">
    <source>
        <dbReference type="Proteomes" id="UP000095284"/>
    </source>
</evidence>
<dbReference type="PANTHER" id="PTHR11003:SF156">
    <property type="entry name" value="POTASSIUM CHANNEL DOMAIN-CONTAINING PROTEIN"/>
    <property type="match status" value="1"/>
</dbReference>
<dbReference type="GO" id="GO:0015271">
    <property type="term" value="F:outward rectifier potassium channel activity"/>
    <property type="evidence" value="ECO:0007669"/>
    <property type="project" value="TreeGrafter"/>
</dbReference>
<keyword evidence="7 8" id="KW-0407">Ion channel</keyword>
<dbReference type="Gene3D" id="1.10.287.70">
    <property type="match status" value="1"/>
</dbReference>
<feature type="domain" description="Potassium channel" evidence="10">
    <location>
        <begin position="284"/>
        <end position="355"/>
    </location>
</feature>
<keyword evidence="5 8" id="KW-0406">Ion transport</keyword>
<evidence type="ECO:0000256" key="3">
    <source>
        <dbReference type="ARBA" id="ARBA00022692"/>
    </source>
</evidence>
<evidence type="ECO:0000313" key="12">
    <source>
        <dbReference type="WBParaSite" id="BXY_0977500.1"/>
    </source>
</evidence>
<dbReference type="Proteomes" id="UP000095284">
    <property type="component" value="Unplaced"/>
</dbReference>
<evidence type="ECO:0000256" key="5">
    <source>
        <dbReference type="ARBA" id="ARBA00023065"/>
    </source>
</evidence>
<keyword evidence="3 8" id="KW-0812">Transmembrane</keyword>
<feature type="transmembrane region" description="Helical" evidence="9">
    <location>
        <begin position="192"/>
        <end position="213"/>
    </location>
</feature>
<keyword evidence="4 9" id="KW-1133">Transmembrane helix</keyword>
<feature type="transmembrane region" description="Helical" evidence="9">
    <location>
        <begin position="275"/>
        <end position="296"/>
    </location>
</feature>
<evidence type="ECO:0000256" key="7">
    <source>
        <dbReference type="ARBA" id="ARBA00023303"/>
    </source>
</evidence>
<dbReference type="AlphaFoldDB" id="A0A1I7S9S8"/>
<dbReference type="WBParaSite" id="BXY_0977500.1">
    <property type="protein sequence ID" value="BXY_0977500.1"/>
    <property type="gene ID" value="BXY_0977500"/>
</dbReference>
<evidence type="ECO:0000256" key="2">
    <source>
        <dbReference type="ARBA" id="ARBA00022448"/>
    </source>
</evidence>
<dbReference type="InterPro" id="IPR013099">
    <property type="entry name" value="K_chnl_dom"/>
</dbReference>
<dbReference type="SUPFAM" id="SSF81324">
    <property type="entry name" value="Voltage-gated potassium channels"/>
    <property type="match status" value="2"/>
</dbReference>
<feature type="transmembrane region" description="Helical" evidence="9">
    <location>
        <begin position="57"/>
        <end position="79"/>
    </location>
</feature>
<evidence type="ECO:0000256" key="4">
    <source>
        <dbReference type="ARBA" id="ARBA00022989"/>
    </source>
</evidence>
<dbReference type="InterPro" id="IPR003280">
    <property type="entry name" value="2pore_dom_K_chnl"/>
</dbReference>
<keyword evidence="6 9" id="KW-0472">Membrane</keyword>
<feature type="domain" description="Potassium channel" evidence="10">
    <location>
        <begin position="162"/>
        <end position="220"/>
    </location>
</feature>
<reference evidence="12" key="1">
    <citation type="submission" date="2016-11" db="UniProtKB">
        <authorList>
            <consortium name="WormBaseParasite"/>
        </authorList>
    </citation>
    <scope>IDENTIFICATION</scope>
</reference>
<name>A0A1I7S9S8_BURXY</name>
<feature type="transmembrane region" description="Helical" evidence="9">
    <location>
        <begin position="332"/>
        <end position="353"/>
    </location>
</feature>
<dbReference type="PANTHER" id="PTHR11003">
    <property type="entry name" value="POTASSIUM CHANNEL, SUBFAMILY K"/>
    <property type="match status" value="1"/>
</dbReference>
<feature type="transmembrane region" description="Helical" evidence="9">
    <location>
        <begin position="169"/>
        <end position="186"/>
    </location>
</feature>
<comment type="subcellular location">
    <subcellularLocation>
        <location evidence="1">Membrane</location>
        <topology evidence="1">Multi-pass membrane protein</topology>
    </subcellularLocation>
</comment>
<dbReference type="GO" id="GO:0030322">
    <property type="term" value="P:stabilization of membrane potential"/>
    <property type="evidence" value="ECO:0007669"/>
    <property type="project" value="TreeGrafter"/>
</dbReference>